<keyword evidence="2" id="KW-0808">Transferase</keyword>
<dbReference type="InterPro" id="IPR051159">
    <property type="entry name" value="Hexapeptide_acetyltransf"/>
</dbReference>
<comment type="caution">
    <text evidence="3">The sequence shown here is derived from an EMBL/GenBank/DDBJ whole genome shotgun (WGS) entry which is preliminary data.</text>
</comment>
<comment type="similarity">
    <text evidence="1">Belongs to the transferase hexapeptide repeat family.</text>
</comment>
<name>A0ABW0S981_9RHOB</name>
<dbReference type="PANTHER" id="PTHR23416">
    <property type="entry name" value="SIALIC ACID SYNTHASE-RELATED"/>
    <property type="match status" value="1"/>
</dbReference>
<sequence length="186" mass="19987">MRLDLYDASGFQRGAPRWKEALWLVLDGALVSSWLPGSGWRTRLLRLFGARIGAGVVIKPGVHVKFPWRLAIGAHCWIGERVWIDNLAPVIIGDHACLSQGAYLCTGSHDWSRERFDLVTTPIAIGDHAWICAGASLAPGAVLEEGAVLGMASLGRGRLPAWTLSAGVPARPVSPRVRPSARQAGP</sequence>
<evidence type="ECO:0000313" key="4">
    <source>
        <dbReference type="Proteomes" id="UP001596056"/>
    </source>
</evidence>
<dbReference type="RefSeq" id="WP_209837901.1">
    <property type="nucleotide sequence ID" value="NZ_JAGGJP010000002.1"/>
</dbReference>
<evidence type="ECO:0000256" key="2">
    <source>
        <dbReference type="ARBA" id="ARBA00022679"/>
    </source>
</evidence>
<accession>A0ABW0S981</accession>
<dbReference type="Proteomes" id="UP001596056">
    <property type="component" value="Unassembled WGS sequence"/>
</dbReference>
<dbReference type="PANTHER" id="PTHR23416:SF23">
    <property type="entry name" value="ACETYLTRANSFERASE C18B11.09C-RELATED"/>
    <property type="match status" value="1"/>
</dbReference>
<keyword evidence="4" id="KW-1185">Reference proteome</keyword>
<dbReference type="NCBIfam" id="NF007797">
    <property type="entry name" value="PRK10502.1"/>
    <property type="match status" value="1"/>
</dbReference>
<dbReference type="InterPro" id="IPR011004">
    <property type="entry name" value="Trimer_LpxA-like_sf"/>
</dbReference>
<protein>
    <submittedName>
        <fullName evidence="3">WcaF family extracellular polysaccharide biosynthesis acetyltransferase</fullName>
    </submittedName>
</protein>
<proteinExistence type="inferred from homology"/>
<dbReference type="SUPFAM" id="SSF51161">
    <property type="entry name" value="Trimeric LpxA-like enzymes"/>
    <property type="match status" value="1"/>
</dbReference>
<organism evidence="3 4">
    <name type="scientific">Rubellimicrobium aerolatum</name>
    <dbReference type="NCBI Taxonomy" id="490979"/>
    <lineage>
        <taxon>Bacteria</taxon>
        <taxon>Pseudomonadati</taxon>
        <taxon>Pseudomonadota</taxon>
        <taxon>Alphaproteobacteria</taxon>
        <taxon>Rhodobacterales</taxon>
        <taxon>Roseobacteraceae</taxon>
        <taxon>Rubellimicrobium</taxon>
    </lineage>
</organism>
<evidence type="ECO:0000256" key="1">
    <source>
        <dbReference type="ARBA" id="ARBA00007274"/>
    </source>
</evidence>
<dbReference type="EMBL" id="JBHSNA010000002">
    <property type="protein sequence ID" value="MFC5565462.1"/>
    <property type="molecule type" value="Genomic_DNA"/>
</dbReference>
<gene>
    <name evidence="3" type="ORF">ACFPOC_03415</name>
</gene>
<dbReference type="InterPro" id="IPR001451">
    <property type="entry name" value="Hexapep"/>
</dbReference>
<reference evidence="4" key="1">
    <citation type="journal article" date="2019" name="Int. J. Syst. Evol. Microbiol.">
        <title>The Global Catalogue of Microorganisms (GCM) 10K type strain sequencing project: providing services to taxonomists for standard genome sequencing and annotation.</title>
        <authorList>
            <consortium name="The Broad Institute Genomics Platform"/>
            <consortium name="The Broad Institute Genome Sequencing Center for Infectious Disease"/>
            <person name="Wu L."/>
            <person name="Ma J."/>
        </authorList>
    </citation>
    <scope>NUCLEOTIDE SEQUENCE [LARGE SCALE GENOMIC DNA]</scope>
    <source>
        <strain evidence="4">KACC 11588</strain>
    </source>
</reference>
<evidence type="ECO:0000313" key="3">
    <source>
        <dbReference type="EMBL" id="MFC5565462.1"/>
    </source>
</evidence>
<dbReference type="Pfam" id="PF14602">
    <property type="entry name" value="Hexapep_2"/>
    <property type="match status" value="1"/>
</dbReference>
<dbReference type="CDD" id="cd05825">
    <property type="entry name" value="LbH_wcaF_like"/>
    <property type="match status" value="1"/>
</dbReference>
<dbReference type="Gene3D" id="2.160.10.10">
    <property type="entry name" value="Hexapeptide repeat proteins"/>
    <property type="match status" value="1"/>
</dbReference>